<proteinExistence type="predicted"/>
<keyword evidence="2" id="KW-1185">Reference proteome</keyword>
<reference evidence="1 2" key="1">
    <citation type="journal article" date="2022" name="Plant J.">
        <title>Chromosome-level genome of Camellia lanceoleosa provides a valuable resource for understanding genome evolution and self-incompatibility.</title>
        <authorList>
            <person name="Gong W."/>
            <person name="Xiao S."/>
            <person name="Wang L."/>
            <person name="Liao Z."/>
            <person name="Chang Y."/>
            <person name="Mo W."/>
            <person name="Hu G."/>
            <person name="Li W."/>
            <person name="Zhao G."/>
            <person name="Zhu H."/>
            <person name="Hu X."/>
            <person name="Ji K."/>
            <person name="Xiang X."/>
            <person name="Song Q."/>
            <person name="Yuan D."/>
            <person name="Jin S."/>
            <person name="Zhang L."/>
        </authorList>
    </citation>
    <scope>NUCLEOTIDE SEQUENCE [LARGE SCALE GENOMIC DNA]</scope>
    <source>
        <strain evidence="1">SQ_2022a</strain>
    </source>
</reference>
<comment type="caution">
    <text evidence="1">The sequence shown here is derived from an EMBL/GenBank/DDBJ whole genome shotgun (WGS) entry which is preliminary data.</text>
</comment>
<protein>
    <submittedName>
        <fullName evidence="1">NAC transcription factor NAM-1</fullName>
    </submittedName>
</protein>
<accession>A0ACC0FZY5</accession>
<gene>
    <name evidence="1" type="ORF">LOK49_LG11G00852</name>
</gene>
<evidence type="ECO:0000313" key="2">
    <source>
        <dbReference type="Proteomes" id="UP001060215"/>
    </source>
</evidence>
<dbReference type="EMBL" id="CM045769">
    <property type="protein sequence ID" value="KAI7994423.1"/>
    <property type="molecule type" value="Genomic_DNA"/>
</dbReference>
<evidence type="ECO:0000313" key="1">
    <source>
        <dbReference type="EMBL" id="KAI7994423.1"/>
    </source>
</evidence>
<sequence length="107" mass="12327">MSNPILPPCFRFHPTNEELITHYLKKKVSSPSNPIVSIVAEIDLYKFNPWELPDKALFGESEWFFLPQGTENIQMGLTLIERLHQVIGKPLEPINRSFPLMDHSVLV</sequence>
<organism evidence="1 2">
    <name type="scientific">Camellia lanceoleosa</name>
    <dbReference type="NCBI Taxonomy" id="1840588"/>
    <lineage>
        <taxon>Eukaryota</taxon>
        <taxon>Viridiplantae</taxon>
        <taxon>Streptophyta</taxon>
        <taxon>Embryophyta</taxon>
        <taxon>Tracheophyta</taxon>
        <taxon>Spermatophyta</taxon>
        <taxon>Magnoliopsida</taxon>
        <taxon>eudicotyledons</taxon>
        <taxon>Gunneridae</taxon>
        <taxon>Pentapetalae</taxon>
        <taxon>asterids</taxon>
        <taxon>Ericales</taxon>
        <taxon>Theaceae</taxon>
        <taxon>Camellia</taxon>
    </lineage>
</organism>
<dbReference type="Proteomes" id="UP001060215">
    <property type="component" value="Chromosome 12"/>
</dbReference>
<name>A0ACC0FZY5_9ERIC</name>